<organism evidence="1 2">
    <name type="scientific">Botrytis galanthina</name>
    <dbReference type="NCBI Taxonomy" id="278940"/>
    <lineage>
        <taxon>Eukaryota</taxon>
        <taxon>Fungi</taxon>
        <taxon>Dikarya</taxon>
        <taxon>Ascomycota</taxon>
        <taxon>Pezizomycotina</taxon>
        <taxon>Leotiomycetes</taxon>
        <taxon>Helotiales</taxon>
        <taxon>Sclerotiniaceae</taxon>
        <taxon>Botrytis</taxon>
    </lineage>
</organism>
<keyword evidence="2" id="KW-1185">Reference proteome</keyword>
<comment type="caution">
    <text evidence="1">The sequence shown here is derived from an EMBL/GenBank/DDBJ whole genome shotgun (WGS) entry which is preliminary data.</text>
</comment>
<reference evidence="1 2" key="1">
    <citation type="submission" date="2017-12" db="EMBL/GenBank/DDBJ databases">
        <title>Comparative genomics of Botrytis spp.</title>
        <authorList>
            <person name="Valero-Jimenez C.A."/>
            <person name="Tapia P."/>
            <person name="Veloso J."/>
            <person name="Silva-Moreno E."/>
            <person name="Staats M."/>
            <person name="Valdes J.H."/>
            <person name="Van Kan J.A.L."/>
        </authorList>
    </citation>
    <scope>NUCLEOTIDE SEQUENCE [LARGE SCALE GENOMIC DNA]</scope>
    <source>
        <strain evidence="1 2">MUCL435</strain>
    </source>
</reference>
<sequence length="127" mass="14660">MIDDVQRVLMFDFKDGWRISDQPRDNQQLVSYFVTTPVNGANERQTGYRVSLEKPGHLCGERCSIEKQDQQAPRELELRQGGLSNMSTKDIASVTYLGQCVAVIGQGYYRSIKFERQPLIVMQERHY</sequence>
<dbReference type="Proteomes" id="UP000308671">
    <property type="component" value="Unassembled WGS sequence"/>
</dbReference>
<accession>A0A4S8QGA9</accession>
<dbReference type="AlphaFoldDB" id="A0A4S8QGA9"/>
<dbReference type="EMBL" id="PQXL01001056">
    <property type="protein sequence ID" value="THV43703.1"/>
    <property type="molecule type" value="Genomic_DNA"/>
</dbReference>
<evidence type="ECO:0000313" key="2">
    <source>
        <dbReference type="Proteomes" id="UP000308671"/>
    </source>
</evidence>
<name>A0A4S8QGA9_9HELO</name>
<proteinExistence type="predicted"/>
<gene>
    <name evidence="1" type="ORF">BGAL_1061g00020</name>
</gene>
<evidence type="ECO:0000313" key="1">
    <source>
        <dbReference type="EMBL" id="THV43703.1"/>
    </source>
</evidence>
<protein>
    <submittedName>
        <fullName evidence="1">Uncharacterized protein</fullName>
    </submittedName>
</protein>